<dbReference type="Proteomes" id="UP000003882">
    <property type="component" value="Unassembled WGS sequence"/>
</dbReference>
<reference evidence="1 2" key="1">
    <citation type="submission" date="2008-10" db="EMBL/GenBank/DDBJ databases">
        <title>Draft genome sequence of Bifidobacterium catenulatum (DSM 16992).</title>
        <authorList>
            <person name="Sudarsanam P."/>
            <person name="Ley R."/>
            <person name="Guruge J."/>
            <person name="Turnbaugh P.J."/>
            <person name="Mahowald M."/>
            <person name="Liep D."/>
            <person name="Gordon J."/>
        </authorList>
    </citation>
    <scope>NUCLEOTIDE SEQUENCE [LARGE SCALE GENOMIC DNA]</scope>
    <source>
        <strain evidence="1 2">DSM 16992</strain>
    </source>
</reference>
<sequence length="39" mass="4250">MHHALRGFPIRTSHRRMIVSVASSGLHQADLVPQTAISA</sequence>
<evidence type="ECO:0000313" key="2">
    <source>
        <dbReference type="Proteomes" id="UP000003882"/>
    </source>
</evidence>
<dbReference type="EMBL" id="ABXY01000011">
    <property type="protein sequence ID" value="EEB22113.1"/>
    <property type="molecule type" value="Genomic_DNA"/>
</dbReference>
<accession>B6XUA4</accession>
<proteinExistence type="predicted"/>
<gene>
    <name evidence="1" type="ORF">BIFCAT_01087</name>
</gene>
<evidence type="ECO:0000313" key="1">
    <source>
        <dbReference type="EMBL" id="EEB22113.1"/>
    </source>
</evidence>
<organism evidence="1 2">
    <name type="scientific">Bifidobacterium catenulatum DSM 16992 = JCM 1194 = LMG 11043</name>
    <dbReference type="NCBI Taxonomy" id="566552"/>
    <lineage>
        <taxon>Bacteria</taxon>
        <taxon>Bacillati</taxon>
        <taxon>Actinomycetota</taxon>
        <taxon>Actinomycetes</taxon>
        <taxon>Bifidobacteriales</taxon>
        <taxon>Bifidobacteriaceae</taxon>
        <taxon>Bifidobacterium</taxon>
    </lineage>
</organism>
<dbReference type="AlphaFoldDB" id="B6XUA4"/>
<protein>
    <submittedName>
        <fullName evidence="1">Uncharacterized protein</fullName>
    </submittedName>
</protein>
<reference evidence="1 2" key="2">
    <citation type="submission" date="2008-10" db="EMBL/GenBank/DDBJ databases">
        <authorList>
            <person name="Fulton L."/>
            <person name="Clifton S."/>
            <person name="Fulton B."/>
            <person name="Xu J."/>
            <person name="Minx P."/>
            <person name="Pepin K.H."/>
            <person name="Johnson M."/>
            <person name="Bhonagiri V."/>
            <person name="Nash W.E."/>
            <person name="Mardis E.R."/>
            <person name="Wilson R.K."/>
        </authorList>
    </citation>
    <scope>NUCLEOTIDE SEQUENCE [LARGE SCALE GENOMIC DNA]</scope>
    <source>
        <strain evidence="1 2">DSM 16992</strain>
    </source>
</reference>
<comment type="caution">
    <text evidence="1">The sequence shown here is derived from an EMBL/GenBank/DDBJ whole genome shotgun (WGS) entry which is preliminary data.</text>
</comment>
<name>B6XUA4_9BIFI</name>